<dbReference type="Proteomes" id="UP000271889">
    <property type="component" value="Unassembled WGS sequence"/>
</dbReference>
<evidence type="ECO:0000313" key="2">
    <source>
        <dbReference type="Proteomes" id="UP000271889"/>
    </source>
</evidence>
<keyword evidence="2" id="KW-1185">Reference proteome</keyword>
<reference evidence="1 2" key="1">
    <citation type="submission" date="2018-11" db="EMBL/GenBank/DDBJ databases">
        <authorList>
            <consortium name="Pathogen Informatics"/>
        </authorList>
    </citation>
    <scope>NUCLEOTIDE SEQUENCE [LARGE SCALE GENOMIC DNA]</scope>
</reference>
<dbReference type="AlphaFoldDB" id="A0A3P6TNK8"/>
<protein>
    <submittedName>
        <fullName evidence="1">Uncharacterized protein</fullName>
    </submittedName>
</protein>
<gene>
    <name evidence="1" type="ORF">CGOC_LOCUS6339</name>
</gene>
<organism evidence="1 2">
    <name type="scientific">Cylicostephanus goldi</name>
    <name type="common">Nematode worm</name>
    <dbReference type="NCBI Taxonomy" id="71465"/>
    <lineage>
        <taxon>Eukaryota</taxon>
        <taxon>Metazoa</taxon>
        <taxon>Ecdysozoa</taxon>
        <taxon>Nematoda</taxon>
        <taxon>Chromadorea</taxon>
        <taxon>Rhabditida</taxon>
        <taxon>Rhabditina</taxon>
        <taxon>Rhabditomorpha</taxon>
        <taxon>Strongyloidea</taxon>
        <taxon>Strongylidae</taxon>
        <taxon>Cylicostephanus</taxon>
    </lineage>
</organism>
<name>A0A3P6TNK8_CYLGO</name>
<sequence>MGTSMTCLGNVDEFFAEMPKIPRVPSAKHAEYPMHLKKSALCAQMLDRIFDDSANANGGGNFAAKIPNTIS</sequence>
<evidence type="ECO:0000313" key="1">
    <source>
        <dbReference type="EMBL" id="VDK67598.1"/>
    </source>
</evidence>
<dbReference type="EMBL" id="UYRV01020445">
    <property type="protein sequence ID" value="VDK67598.1"/>
    <property type="molecule type" value="Genomic_DNA"/>
</dbReference>
<proteinExistence type="predicted"/>
<accession>A0A3P6TNK8</accession>